<feature type="region of interest" description="Disordered" evidence="1">
    <location>
        <begin position="46"/>
        <end position="72"/>
    </location>
</feature>
<proteinExistence type="predicted"/>
<protein>
    <submittedName>
        <fullName evidence="2">Uncharacterized protein</fullName>
    </submittedName>
</protein>
<dbReference type="Proteomes" id="UP001295444">
    <property type="component" value="Chromosome 04"/>
</dbReference>
<evidence type="ECO:0000256" key="1">
    <source>
        <dbReference type="SAM" id="MobiDB-lite"/>
    </source>
</evidence>
<keyword evidence="3" id="KW-1185">Reference proteome</keyword>
<gene>
    <name evidence="2" type="ORF">PECUL_23A028791</name>
</gene>
<name>A0AAD1S1Z4_PELCU</name>
<dbReference type="EMBL" id="OW240915">
    <property type="protein sequence ID" value="CAH2284999.1"/>
    <property type="molecule type" value="Genomic_DNA"/>
</dbReference>
<accession>A0AAD1S1Z4</accession>
<reference evidence="2" key="1">
    <citation type="submission" date="2022-03" db="EMBL/GenBank/DDBJ databases">
        <authorList>
            <person name="Alioto T."/>
            <person name="Alioto T."/>
            <person name="Gomez Garrido J."/>
        </authorList>
    </citation>
    <scope>NUCLEOTIDE SEQUENCE</scope>
</reference>
<evidence type="ECO:0000313" key="3">
    <source>
        <dbReference type="Proteomes" id="UP001295444"/>
    </source>
</evidence>
<organism evidence="2 3">
    <name type="scientific">Pelobates cultripes</name>
    <name type="common">Western spadefoot toad</name>
    <dbReference type="NCBI Taxonomy" id="61616"/>
    <lineage>
        <taxon>Eukaryota</taxon>
        <taxon>Metazoa</taxon>
        <taxon>Chordata</taxon>
        <taxon>Craniata</taxon>
        <taxon>Vertebrata</taxon>
        <taxon>Euteleostomi</taxon>
        <taxon>Amphibia</taxon>
        <taxon>Batrachia</taxon>
        <taxon>Anura</taxon>
        <taxon>Pelobatoidea</taxon>
        <taxon>Pelobatidae</taxon>
        <taxon>Pelobates</taxon>
    </lineage>
</organism>
<dbReference type="AlphaFoldDB" id="A0AAD1S1Z4"/>
<evidence type="ECO:0000313" key="2">
    <source>
        <dbReference type="EMBL" id="CAH2284999.1"/>
    </source>
</evidence>
<feature type="non-terminal residue" evidence="2">
    <location>
        <position position="72"/>
    </location>
</feature>
<sequence length="72" mass="7525">MAVCTAPAAGTTWTDINDFSACRRTCDSGGDIDPCEWLCPTAPSEAKEPKTAAHRISAGPHKLNGDGHSPTK</sequence>